<dbReference type="GO" id="GO:0046872">
    <property type="term" value="F:metal ion binding"/>
    <property type="evidence" value="ECO:0007669"/>
    <property type="project" value="UniProtKB-KW"/>
</dbReference>
<dbReference type="PANTHER" id="PTHR47545:SF1">
    <property type="entry name" value="MULTIFUNCTIONAL CCA PROTEIN"/>
    <property type="match status" value="1"/>
</dbReference>
<keyword evidence="7" id="KW-0692">RNA repair</keyword>
<dbReference type="InterPro" id="IPR003607">
    <property type="entry name" value="HD/PDEase_dom"/>
</dbReference>
<evidence type="ECO:0000256" key="10">
    <source>
        <dbReference type="ARBA" id="ARBA00022884"/>
    </source>
</evidence>
<keyword evidence="4" id="KW-0548">Nucleotidyltransferase</keyword>
<proteinExistence type="inferred from homology"/>
<dbReference type="InterPro" id="IPR043519">
    <property type="entry name" value="NT_sf"/>
</dbReference>
<evidence type="ECO:0000256" key="3">
    <source>
        <dbReference type="ARBA" id="ARBA00022694"/>
    </source>
</evidence>
<comment type="similarity">
    <text evidence="11">Belongs to the tRNA nucleotidyltransferase/poly(A) polymerase family.</text>
</comment>
<dbReference type="CDD" id="cd05398">
    <property type="entry name" value="NT_ClassII-CCAase"/>
    <property type="match status" value="1"/>
</dbReference>
<dbReference type="EMBL" id="JASJOU010000002">
    <property type="protein sequence ID" value="MDJ1500383.1"/>
    <property type="molecule type" value="Genomic_DNA"/>
</dbReference>
<evidence type="ECO:0000256" key="11">
    <source>
        <dbReference type="RuleBase" id="RU003953"/>
    </source>
</evidence>
<evidence type="ECO:0000256" key="1">
    <source>
        <dbReference type="ARBA" id="ARBA00001946"/>
    </source>
</evidence>
<evidence type="ECO:0000256" key="8">
    <source>
        <dbReference type="ARBA" id="ARBA00022840"/>
    </source>
</evidence>
<keyword evidence="5" id="KW-0479">Metal-binding</keyword>
<evidence type="ECO:0000256" key="2">
    <source>
        <dbReference type="ARBA" id="ARBA00022679"/>
    </source>
</evidence>
<dbReference type="Pfam" id="PF01743">
    <property type="entry name" value="PolyA_pol"/>
    <property type="match status" value="1"/>
</dbReference>
<dbReference type="AlphaFoldDB" id="A0AAE3UBZ8"/>
<accession>A0AAE3UBZ8</accession>
<gene>
    <name evidence="15" type="ORF">QNI22_06995</name>
</gene>
<dbReference type="CDD" id="cd00077">
    <property type="entry name" value="HDc"/>
    <property type="match status" value="1"/>
</dbReference>
<keyword evidence="9" id="KW-0460">Magnesium</keyword>
<dbReference type="InterPro" id="IPR032828">
    <property type="entry name" value="PolyA_RNA-bd"/>
</dbReference>
<dbReference type="GO" id="GO:0005524">
    <property type="term" value="F:ATP binding"/>
    <property type="evidence" value="ECO:0007669"/>
    <property type="project" value="UniProtKB-KW"/>
</dbReference>
<evidence type="ECO:0000259" key="12">
    <source>
        <dbReference type="Pfam" id="PF01743"/>
    </source>
</evidence>
<evidence type="ECO:0000313" key="16">
    <source>
        <dbReference type="Proteomes" id="UP001232063"/>
    </source>
</evidence>
<dbReference type="Proteomes" id="UP001232063">
    <property type="component" value="Unassembled WGS sequence"/>
</dbReference>
<feature type="domain" description="Poly A polymerase head" evidence="12">
    <location>
        <begin position="28"/>
        <end position="157"/>
    </location>
</feature>
<organism evidence="15 16">
    <name type="scientific">Xanthocytophaga agilis</name>
    <dbReference type="NCBI Taxonomy" id="3048010"/>
    <lineage>
        <taxon>Bacteria</taxon>
        <taxon>Pseudomonadati</taxon>
        <taxon>Bacteroidota</taxon>
        <taxon>Cytophagia</taxon>
        <taxon>Cytophagales</taxon>
        <taxon>Rhodocytophagaceae</taxon>
        <taxon>Xanthocytophaga</taxon>
    </lineage>
</organism>
<dbReference type="GO" id="GO:0016779">
    <property type="term" value="F:nucleotidyltransferase activity"/>
    <property type="evidence" value="ECO:0007669"/>
    <property type="project" value="UniProtKB-KW"/>
</dbReference>
<evidence type="ECO:0000313" key="15">
    <source>
        <dbReference type="EMBL" id="MDJ1500383.1"/>
    </source>
</evidence>
<name>A0AAE3UBZ8_9BACT</name>
<dbReference type="SUPFAM" id="SSF81891">
    <property type="entry name" value="Poly A polymerase C-terminal region-like"/>
    <property type="match status" value="1"/>
</dbReference>
<comment type="caution">
    <text evidence="15">The sequence shown here is derived from an EMBL/GenBank/DDBJ whole genome shotgun (WGS) entry which is preliminary data.</text>
</comment>
<evidence type="ECO:0000256" key="9">
    <source>
        <dbReference type="ARBA" id="ARBA00022842"/>
    </source>
</evidence>
<feature type="domain" description="tRNA nucleotidyltransferase/poly(A) polymerase RNA and SrmB- binding" evidence="14">
    <location>
        <begin position="185"/>
        <end position="243"/>
    </location>
</feature>
<keyword evidence="3" id="KW-0819">tRNA processing</keyword>
<dbReference type="Gene3D" id="3.30.460.10">
    <property type="entry name" value="Beta Polymerase, domain 2"/>
    <property type="match status" value="1"/>
</dbReference>
<dbReference type="InterPro" id="IPR002646">
    <property type="entry name" value="PolA_pol_head_dom"/>
</dbReference>
<dbReference type="Pfam" id="PF12627">
    <property type="entry name" value="PolyA_pol_RNAbd"/>
    <property type="match status" value="1"/>
</dbReference>
<dbReference type="GO" id="GO:0008033">
    <property type="term" value="P:tRNA processing"/>
    <property type="evidence" value="ECO:0007669"/>
    <property type="project" value="UniProtKB-KW"/>
</dbReference>
<evidence type="ECO:0000256" key="4">
    <source>
        <dbReference type="ARBA" id="ARBA00022695"/>
    </source>
</evidence>
<dbReference type="Pfam" id="PF01966">
    <property type="entry name" value="HD"/>
    <property type="match status" value="1"/>
</dbReference>
<dbReference type="GO" id="GO:0003723">
    <property type="term" value="F:RNA binding"/>
    <property type="evidence" value="ECO:0007669"/>
    <property type="project" value="UniProtKB-KW"/>
</dbReference>
<keyword evidence="16" id="KW-1185">Reference proteome</keyword>
<evidence type="ECO:0000259" key="14">
    <source>
        <dbReference type="Pfam" id="PF12627"/>
    </source>
</evidence>
<evidence type="ECO:0000259" key="13">
    <source>
        <dbReference type="Pfam" id="PF01966"/>
    </source>
</evidence>
<dbReference type="RefSeq" id="WP_314509914.1">
    <property type="nucleotide sequence ID" value="NZ_JASJOU010000002.1"/>
</dbReference>
<dbReference type="FunFam" id="3.30.460.10:FF:000033">
    <property type="entry name" value="Poly A polymerase head domain protein"/>
    <property type="match status" value="1"/>
</dbReference>
<dbReference type="Gene3D" id="1.10.3090.10">
    <property type="entry name" value="cca-adding enzyme, domain 2"/>
    <property type="match status" value="1"/>
</dbReference>
<dbReference type="GO" id="GO:0042245">
    <property type="term" value="P:RNA repair"/>
    <property type="evidence" value="ECO:0007669"/>
    <property type="project" value="UniProtKB-KW"/>
</dbReference>
<keyword evidence="2 11" id="KW-0808">Transferase</keyword>
<comment type="cofactor">
    <cofactor evidence="1">
        <name>Mg(2+)</name>
        <dbReference type="ChEBI" id="CHEBI:18420"/>
    </cofactor>
</comment>
<keyword evidence="8" id="KW-0067">ATP-binding</keyword>
<dbReference type="PANTHER" id="PTHR47545">
    <property type="entry name" value="MULTIFUNCTIONAL CCA PROTEIN"/>
    <property type="match status" value="1"/>
</dbReference>
<reference evidence="15" key="1">
    <citation type="submission" date="2023-05" db="EMBL/GenBank/DDBJ databases">
        <authorList>
            <person name="Zhang X."/>
        </authorList>
    </citation>
    <scope>NUCLEOTIDE SEQUENCE</scope>
    <source>
        <strain evidence="15">BD1B2-1</strain>
    </source>
</reference>
<evidence type="ECO:0000256" key="5">
    <source>
        <dbReference type="ARBA" id="ARBA00022723"/>
    </source>
</evidence>
<dbReference type="InterPro" id="IPR050124">
    <property type="entry name" value="tRNA_CCA-adding_enzyme"/>
</dbReference>
<keyword evidence="10 11" id="KW-0694">RNA-binding</keyword>
<evidence type="ECO:0000256" key="7">
    <source>
        <dbReference type="ARBA" id="ARBA00022800"/>
    </source>
</evidence>
<evidence type="ECO:0000256" key="6">
    <source>
        <dbReference type="ARBA" id="ARBA00022741"/>
    </source>
</evidence>
<feature type="domain" description="HD" evidence="13">
    <location>
        <begin position="261"/>
        <end position="346"/>
    </location>
</feature>
<protein>
    <submittedName>
        <fullName evidence="15">HD domain-containing protein</fullName>
    </submittedName>
</protein>
<keyword evidence="6" id="KW-0547">Nucleotide-binding</keyword>
<dbReference type="SUPFAM" id="SSF81301">
    <property type="entry name" value="Nucleotidyltransferase"/>
    <property type="match status" value="1"/>
</dbReference>
<sequence length="475" mass="54342">MNFAEIIYTNPILKRLSEIAQKTGIESYVVGGFVRDLLLDRPCKDIDVVCIGDGNGIHLAQKLSETVDNNTQISIFKNFGTAHVNVEDWDVEFVGARKESYQRDSRKPIVENGTLEDDQNRRDFTINALAISLNRRDLGALIDPFDGVGDLKRKMIRTPLTPDVTFSDDPLRMMRAIRFASQLSFDIDPDSFDAIQKMKDRIRIISQERIIDELNKIVLSSTPSYGFKLLYHCGLLQYIFPELVALQGVETQDGKGHKDNFYHTLQVLDNVSKNSNDLWLRWAAILHDIAKPATKRFDARVGWTFHGHEDAGARMVPNIFRRMKLPMNEKMRFVQKLVRLHLRPIALVKETITDSALRRLLFDSGEDLEALMMLCRADITSKNHEKVKKHIQNFNKVEQKLQEVEARDRIRNFQPVITGEIIMETFGLAPSREVGEIKTAIREAILDGKLRNDWDEAYSFMLSTGKKLGLSPVNN</sequence>
<dbReference type="InterPro" id="IPR006674">
    <property type="entry name" value="HD_domain"/>
</dbReference>